<evidence type="ECO:0000256" key="1">
    <source>
        <dbReference type="SAM" id="SignalP"/>
    </source>
</evidence>
<accession>A0ABM1S3Y0</accession>
<feature type="chain" id="PRO_5045023116" evidence="1">
    <location>
        <begin position="20"/>
        <end position="174"/>
    </location>
</feature>
<organism evidence="2 3">
    <name type="scientific">Limulus polyphemus</name>
    <name type="common">Atlantic horseshoe crab</name>
    <dbReference type="NCBI Taxonomy" id="6850"/>
    <lineage>
        <taxon>Eukaryota</taxon>
        <taxon>Metazoa</taxon>
        <taxon>Ecdysozoa</taxon>
        <taxon>Arthropoda</taxon>
        <taxon>Chelicerata</taxon>
        <taxon>Merostomata</taxon>
        <taxon>Xiphosura</taxon>
        <taxon>Limulidae</taxon>
        <taxon>Limulus</taxon>
    </lineage>
</organism>
<evidence type="ECO:0000313" key="4">
    <source>
        <dbReference type="RefSeq" id="XP_022238336.1"/>
    </source>
</evidence>
<name>A0ABM1S3Y0_LIMPO</name>
<feature type="signal peptide" evidence="1">
    <location>
        <begin position="1"/>
        <end position="19"/>
    </location>
</feature>
<sequence>MKFWLSSVLLFVLAVYIDAHLVNIQDCGGIRRFNCESTRYCPVQFDLERCNNPKICSVRRGAKYNINVRFQWGNEGSGVFKVDRILTGVLGSMFGKMEIDYETRNACISAGAKRRCRREVMLNPGTWYTAVDKFNIPQLGSYGMKFGAKYQLVTKGPNGARITLLCALMRVKLE</sequence>
<evidence type="ECO:0000313" key="2">
    <source>
        <dbReference type="Proteomes" id="UP000694941"/>
    </source>
</evidence>
<dbReference type="GeneID" id="111085177"/>
<keyword evidence="1" id="KW-0732">Signal</keyword>
<protein>
    <submittedName>
        <fullName evidence="3 4">Uncharacterized protein LOC111085177</fullName>
    </submittedName>
</protein>
<dbReference type="RefSeq" id="XP_022238336.1">
    <property type="nucleotide sequence ID" value="XM_022382628.1"/>
</dbReference>
<keyword evidence="2" id="KW-1185">Reference proteome</keyword>
<evidence type="ECO:0000313" key="3">
    <source>
        <dbReference type="RefSeq" id="XP_022238335.1"/>
    </source>
</evidence>
<dbReference type="Proteomes" id="UP000694941">
    <property type="component" value="Unplaced"/>
</dbReference>
<gene>
    <name evidence="3 4" type="primary">LOC111085177</name>
</gene>
<dbReference type="RefSeq" id="XP_022238335.1">
    <property type="nucleotide sequence ID" value="XM_022382627.1"/>
</dbReference>
<reference evidence="3 4" key="1">
    <citation type="submission" date="2025-05" db="UniProtKB">
        <authorList>
            <consortium name="RefSeq"/>
        </authorList>
    </citation>
    <scope>IDENTIFICATION</scope>
    <source>
        <tissue evidence="3 4">Muscle</tissue>
    </source>
</reference>
<proteinExistence type="predicted"/>
<dbReference type="Gene3D" id="2.60.40.770">
    <property type="match status" value="1"/>
</dbReference>